<comment type="similarity">
    <text evidence="1 2">Belongs to the BioY family.</text>
</comment>
<evidence type="ECO:0000256" key="2">
    <source>
        <dbReference type="PIRNR" id="PIRNR016661"/>
    </source>
</evidence>
<gene>
    <name evidence="4" type="ORF">K8V82_03730</name>
</gene>
<dbReference type="GO" id="GO:0005886">
    <property type="term" value="C:plasma membrane"/>
    <property type="evidence" value="ECO:0007669"/>
    <property type="project" value="UniProtKB-SubCell"/>
</dbReference>
<feature type="transmembrane region" description="Helical" evidence="3">
    <location>
        <begin position="43"/>
        <end position="62"/>
    </location>
</feature>
<feature type="transmembrane region" description="Helical" evidence="3">
    <location>
        <begin position="161"/>
        <end position="181"/>
    </location>
</feature>
<comment type="subcellular location">
    <subcellularLocation>
        <location evidence="2">Cell membrane</location>
        <topology evidence="2">Multi-pass membrane protein</topology>
    </subcellularLocation>
</comment>
<dbReference type="Gene3D" id="1.10.1760.20">
    <property type="match status" value="1"/>
</dbReference>
<keyword evidence="3" id="KW-1133">Transmembrane helix</keyword>
<evidence type="ECO:0000313" key="5">
    <source>
        <dbReference type="Proteomes" id="UP000769156"/>
    </source>
</evidence>
<dbReference type="InterPro" id="IPR003784">
    <property type="entry name" value="BioY"/>
</dbReference>
<feature type="transmembrane region" description="Helical" evidence="3">
    <location>
        <begin position="127"/>
        <end position="149"/>
    </location>
</feature>
<feature type="transmembrane region" description="Helical" evidence="3">
    <location>
        <begin position="97"/>
        <end position="115"/>
    </location>
</feature>
<accession>A0A921I063</accession>
<dbReference type="PANTHER" id="PTHR34295:SF1">
    <property type="entry name" value="BIOTIN TRANSPORTER BIOY"/>
    <property type="match status" value="1"/>
</dbReference>
<comment type="caution">
    <text evidence="4">The sequence shown here is derived from an EMBL/GenBank/DDBJ whole genome shotgun (WGS) entry which is preliminary data.</text>
</comment>
<evidence type="ECO:0000256" key="3">
    <source>
        <dbReference type="SAM" id="Phobius"/>
    </source>
</evidence>
<dbReference type="Pfam" id="PF02632">
    <property type="entry name" value="BioY"/>
    <property type="match status" value="1"/>
</dbReference>
<feature type="transmembrane region" description="Helical" evidence="3">
    <location>
        <begin position="19"/>
        <end position="37"/>
    </location>
</feature>
<proteinExistence type="inferred from homology"/>
<dbReference type="GO" id="GO:0015225">
    <property type="term" value="F:biotin transmembrane transporter activity"/>
    <property type="evidence" value="ECO:0007669"/>
    <property type="project" value="UniProtKB-UniRule"/>
</dbReference>
<keyword evidence="2" id="KW-1003">Cell membrane</keyword>
<dbReference type="RefSeq" id="WP_303182630.1">
    <property type="nucleotide sequence ID" value="NZ_CAUGIN010000021.1"/>
</dbReference>
<keyword evidence="2 3" id="KW-0472">Membrane</keyword>
<evidence type="ECO:0000256" key="1">
    <source>
        <dbReference type="ARBA" id="ARBA00010692"/>
    </source>
</evidence>
<protein>
    <recommendedName>
        <fullName evidence="2">Biotin transporter</fullName>
    </recommendedName>
</protein>
<sequence length="186" mass="19664">MSSTNNQASSASRLSTQSLVLTALMTAVTCILAPMSIPIPFSPVPLTLTNFVLEISIFLLGWKKATASFIIYLLLGLCGLPVFSGFSGGVGKFAGPTGGYLIGFLFLTVIGGLFAEHFHWKRSACTVGMVLGMAVTYAFGTAWLCFQLNLSFTAGLFTGVIPYLPGDAVKIALAVAFGPVLKKRVR</sequence>
<dbReference type="EMBL" id="DYVY01000060">
    <property type="protein sequence ID" value="HJF93883.1"/>
    <property type="molecule type" value="Genomic_DNA"/>
</dbReference>
<reference evidence="4" key="1">
    <citation type="journal article" date="2021" name="PeerJ">
        <title>Extensive microbial diversity within the chicken gut microbiome revealed by metagenomics and culture.</title>
        <authorList>
            <person name="Gilroy R."/>
            <person name="Ravi A."/>
            <person name="Getino M."/>
            <person name="Pursley I."/>
            <person name="Horton D.L."/>
            <person name="Alikhan N.F."/>
            <person name="Baker D."/>
            <person name="Gharbi K."/>
            <person name="Hall N."/>
            <person name="Watson M."/>
            <person name="Adriaenssens E.M."/>
            <person name="Foster-Nyarko E."/>
            <person name="Jarju S."/>
            <person name="Secka A."/>
            <person name="Antonio M."/>
            <person name="Oren A."/>
            <person name="Chaudhuri R.R."/>
            <person name="La Ragione R."/>
            <person name="Hildebrand F."/>
            <person name="Pallen M.J."/>
        </authorList>
    </citation>
    <scope>NUCLEOTIDE SEQUENCE</scope>
    <source>
        <strain evidence="4">ChiSjej5B23-16112</strain>
    </source>
</reference>
<keyword evidence="2" id="KW-0813">Transport</keyword>
<dbReference type="Proteomes" id="UP000769156">
    <property type="component" value="Unassembled WGS sequence"/>
</dbReference>
<dbReference type="AlphaFoldDB" id="A0A921I063"/>
<name>A0A921I063_9FIRM</name>
<reference evidence="4" key="2">
    <citation type="submission" date="2021-09" db="EMBL/GenBank/DDBJ databases">
        <authorList>
            <person name="Gilroy R."/>
        </authorList>
    </citation>
    <scope>NUCLEOTIDE SEQUENCE</scope>
    <source>
        <strain evidence="4">ChiSjej5B23-16112</strain>
    </source>
</reference>
<dbReference type="PIRSF" id="PIRSF016661">
    <property type="entry name" value="BioY"/>
    <property type="match status" value="1"/>
</dbReference>
<dbReference type="PANTHER" id="PTHR34295">
    <property type="entry name" value="BIOTIN TRANSPORTER BIOY"/>
    <property type="match status" value="1"/>
</dbReference>
<keyword evidence="3" id="KW-0812">Transmembrane</keyword>
<evidence type="ECO:0000313" key="4">
    <source>
        <dbReference type="EMBL" id="HJF93883.1"/>
    </source>
</evidence>
<organism evidence="4 5">
    <name type="scientific">Lachnoclostridium phocaeense</name>
    <dbReference type="NCBI Taxonomy" id="1871021"/>
    <lineage>
        <taxon>Bacteria</taxon>
        <taxon>Bacillati</taxon>
        <taxon>Bacillota</taxon>
        <taxon>Clostridia</taxon>
        <taxon>Lachnospirales</taxon>
        <taxon>Lachnospiraceae</taxon>
    </lineage>
</organism>
<feature type="transmembrane region" description="Helical" evidence="3">
    <location>
        <begin position="69"/>
        <end position="91"/>
    </location>
</feature>